<dbReference type="RefSeq" id="WP_146578877.1">
    <property type="nucleotide sequence ID" value="NZ_SJPM01000007.1"/>
</dbReference>
<sequence>MALNRKNTWIGFAFIVAGLIPAGLNAWSVWNWFRARSWNATDATVVSVELRSQSSTGPRGRSSSSTKLFAEYEYEWEGTKVKCTSVSPFNNIEIFKTHKRKLTSALGTARRQGKTVTCYVNPDNPHEAFLEREFRWASFAAFSTFTIVFMGSGVLIEHRRRR</sequence>
<dbReference type="Pfam" id="PF12158">
    <property type="entry name" value="DUF3592"/>
    <property type="match status" value="1"/>
</dbReference>
<evidence type="ECO:0000259" key="2">
    <source>
        <dbReference type="Pfam" id="PF12158"/>
    </source>
</evidence>
<dbReference type="InterPro" id="IPR021994">
    <property type="entry name" value="DUF3592"/>
</dbReference>
<evidence type="ECO:0000313" key="3">
    <source>
        <dbReference type="EMBL" id="TWT94909.1"/>
    </source>
</evidence>
<reference evidence="3 4" key="1">
    <citation type="submission" date="2019-02" db="EMBL/GenBank/DDBJ databases">
        <title>Deep-cultivation of Planctomycetes and their phenomic and genomic characterization uncovers novel biology.</title>
        <authorList>
            <person name="Wiegand S."/>
            <person name="Jogler M."/>
            <person name="Boedeker C."/>
            <person name="Pinto D."/>
            <person name="Vollmers J."/>
            <person name="Rivas-Marin E."/>
            <person name="Kohn T."/>
            <person name="Peeters S.H."/>
            <person name="Heuer A."/>
            <person name="Rast P."/>
            <person name="Oberbeckmann S."/>
            <person name="Bunk B."/>
            <person name="Jeske O."/>
            <person name="Meyerdierks A."/>
            <person name="Storesund J.E."/>
            <person name="Kallscheuer N."/>
            <person name="Luecker S."/>
            <person name="Lage O.M."/>
            <person name="Pohl T."/>
            <person name="Merkel B.J."/>
            <person name="Hornburger P."/>
            <person name="Mueller R.-W."/>
            <person name="Bruemmer F."/>
            <person name="Labrenz M."/>
            <person name="Spormann A.M."/>
            <person name="Op Den Camp H."/>
            <person name="Overmann J."/>
            <person name="Amann R."/>
            <person name="Jetten M.S.M."/>
            <person name="Mascher T."/>
            <person name="Medema M.H."/>
            <person name="Devos D.P."/>
            <person name="Kaster A.-K."/>
            <person name="Ovreas L."/>
            <person name="Rohde M."/>
            <person name="Galperin M.Y."/>
            <person name="Jogler C."/>
        </authorList>
    </citation>
    <scope>NUCLEOTIDE SEQUENCE [LARGE SCALE GENOMIC DNA]</scope>
    <source>
        <strain evidence="3 4">Pla100</strain>
    </source>
</reference>
<feature type="transmembrane region" description="Helical" evidence="1">
    <location>
        <begin position="136"/>
        <end position="156"/>
    </location>
</feature>
<dbReference type="AlphaFoldDB" id="A0A5C6A5X8"/>
<feature type="transmembrane region" description="Helical" evidence="1">
    <location>
        <begin position="9"/>
        <end position="30"/>
    </location>
</feature>
<keyword evidence="1" id="KW-0812">Transmembrane</keyword>
<keyword evidence="1" id="KW-1133">Transmembrane helix</keyword>
<accession>A0A5C6A5X8</accession>
<comment type="caution">
    <text evidence="3">The sequence shown here is derived from an EMBL/GenBank/DDBJ whole genome shotgun (WGS) entry which is preliminary data.</text>
</comment>
<keyword evidence="4" id="KW-1185">Reference proteome</keyword>
<keyword evidence="1" id="KW-0472">Membrane</keyword>
<evidence type="ECO:0000256" key="1">
    <source>
        <dbReference type="SAM" id="Phobius"/>
    </source>
</evidence>
<evidence type="ECO:0000313" key="4">
    <source>
        <dbReference type="Proteomes" id="UP000316213"/>
    </source>
</evidence>
<organism evidence="3 4">
    <name type="scientific">Neorhodopirellula pilleata</name>
    <dbReference type="NCBI Taxonomy" id="2714738"/>
    <lineage>
        <taxon>Bacteria</taxon>
        <taxon>Pseudomonadati</taxon>
        <taxon>Planctomycetota</taxon>
        <taxon>Planctomycetia</taxon>
        <taxon>Pirellulales</taxon>
        <taxon>Pirellulaceae</taxon>
        <taxon>Neorhodopirellula</taxon>
    </lineage>
</organism>
<name>A0A5C6A5X8_9BACT</name>
<feature type="domain" description="DUF3592" evidence="2">
    <location>
        <begin position="41"/>
        <end position="134"/>
    </location>
</feature>
<protein>
    <recommendedName>
        <fullName evidence="2">DUF3592 domain-containing protein</fullName>
    </recommendedName>
</protein>
<dbReference type="Proteomes" id="UP000316213">
    <property type="component" value="Unassembled WGS sequence"/>
</dbReference>
<dbReference type="OrthoDB" id="228317at2"/>
<gene>
    <name evidence="3" type="ORF">Pla100_34820</name>
</gene>
<dbReference type="EMBL" id="SJPM01000007">
    <property type="protein sequence ID" value="TWT94909.1"/>
    <property type="molecule type" value="Genomic_DNA"/>
</dbReference>
<proteinExistence type="predicted"/>